<keyword evidence="7 9" id="KW-0472">Membrane</keyword>
<dbReference type="RefSeq" id="XP_064733518.1">
    <property type="nucleotide sequence ID" value="XM_064871065.1"/>
</dbReference>
<dbReference type="Pfam" id="PF03595">
    <property type="entry name" value="SLAC1"/>
    <property type="match status" value="2"/>
</dbReference>
<dbReference type="PANTHER" id="PTHR31686">
    <property type="match status" value="1"/>
</dbReference>
<dbReference type="InterPro" id="IPR051629">
    <property type="entry name" value="Sulfite_efflux_TDT"/>
</dbReference>
<dbReference type="PANTHER" id="PTHR31686:SF1">
    <property type="entry name" value="SULFITE EFFLUX PUMP SSU1"/>
    <property type="match status" value="1"/>
</dbReference>
<feature type="transmembrane region" description="Helical" evidence="9">
    <location>
        <begin position="214"/>
        <end position="242"/>
    </location>
</feature>
<feature type="region of interest" description="Disordered" evidence="8">
    <location>
        <begin position="346"/>
        <end position="366"/>
    </location>
</feature>
<evidence type="ECO:0000256" key="9">
    <source>
        <dbReference type="SAM" id="Phobius"/>
    </source>
</evidence>
<comment type="subcellular location">
    <subcellularLocation>
        <location evidence="1">Cell membrane</location>
        <topology evidence="1">Multi-pass membrane protein</topology>
    </subcellularLocation>
</comment>
<evidence type="ECO:0000256" key="4">
    <source>
        <dbReference type="ARBA" id="ARBA00022475"/>
    </source>
</evidence>
<name>A0ABR0RYS7_9EURO</name>
<evidence type="ECO:0000256" key="7">
    <source>
        <dbReference type="ARBA" id="ARBA00023136"/>
    </source>
</evidence>
<sequence>MDEEKVARNNDVDSRYHNDASHPILTNEARKQSTMVLPGQESNSSEGLTIVNHGTASMEADKAGNASAAQDHELGDRGFQRIVRNFTPSMSNRRAELEEMTALYLIPIVAVVIVATSGGLVAKAIPDQEHKLWTLIISYILWGLGSPLSWIILTIYFLRLAVHKPVKREVIVSLLLPIGPLGLSGFSLIVLGKDAKQFFSETNSLPHVTHAGEMLYVIGFVVGLILWGFAVVWFVVAVIMIATSGGFPFNMGWWGFIFPIGQLSLFLPKKLGAMLMTFASGVFTLLTMTIGEELESRFFKILSCVLAGACVLMWLVVAAGTAQRSITGKMFFAPCLGTDLYQRRKHEESQVGEESERDKFPPNPVP</sequence>
<reference evidence="10 11" key="1">
    <citation type="journal article" date="2023" name="Res Sq">
        <title>Genomic and morphological characterization of Knufia obscura isolated from the Mars 2020 spacecraft assembly facility.</title>
        <authorList>
            <person name="Chander A.M."/>
            <person name="Teixeira M.M."/>
            <person name="Singh N.K."/>
            <person name="Williams M.P."/>
            <person name="Parker C.W."/>
            <person name="Leo P."/>
            <person name="Stajich J.E."/>
            <person name="Torok T."/>
            <person name="Tighe S."/>
            <person name="Mason C.E."/>
            <person name="Venkateswaran K."/>
        </authorList>
    </citation>
    <scope>NUCLEOTIDE SEQUENCE [LARGE SCALE GENOMIC DNA]</scope>
    <source>
        <strain evidence="10 11">CCFEE 5817</strain>
    </source>
</reference>
<dbReference type="GeneID" id="89996082"/>
<feature type="transmembrane region" description="Helical" evidence="9">
    <location>
        <begin position="298"/>
        <end position="317"/>
    </location>
</feature>
<keyword evidence="3" id="KW-0813">Transport</keyword>
<evidence type="ECO:0000256" key="5">
    <source>
        <dbReference type="ARBA" id="ARBA00022692"/>
    </source>
</evidence>
<feature type="transmembrane region" description="Helical" evidence="9">
    <location>
        <begin position="273"/>
        <end position="291"/>
    </location>
</feature>
<feature type="region of interest" description="Disordered" evidence="8">
    <location>
        <begin position="1"/>
        <end position="47"/>
    </location>
</feature>
<proteinExistence type="inferred from homology"/>
<organism evidence="10 11">
    <name type="scientific">Knufia obscura</name>
    <dbReference type="NCBI Taxonomy" id="1635080"/>
    <lineage>
        <taxon>Eukaryota</taxon>
        <taxon>Fungi</taxon>
        <taxon>Dikarya</taxon>
        <taxon>Ascomycota</taxon>
        <taxon>Pezizomycotina</taxon>
        <taxon>Eurotiomycetes</taxon>
        <taxon>Chaetothyriomycetidae</taxon>
        <taxon>Chaetothyriales</taxon>
        <taxon>Trichomeriaceae</taxon>
        <taxon>Knufia</taxon>
    </lineage>
</organism>
<keyword evidence="4" id="KW-1003">Cell membrane</keyword>
<evidence type="ECO:0000256" key="6">
    <source>
        <dbReference type="ARBA" id="ARBA00022989"/>
    </source>
</evidence>
<dbReference type="InterPro" id="IPR038665">
    <property type="entry name" value="Voltage-dep_anion_channel_sf"/>
</dbReference>
<accession>A0ABR0RYS7</accession>
<evidence type="ECO:0000313" key="11">
    <source>
        <dbReference type="Proteomes" id="UP001334248"/>
    </source>
</evidence>
<feature type="compositionally biased region" description="Basic and acidic residues" evidence="8">
    <location>
        <begin position="346"/>
        <end position="360"/>
    </location>
</feature>
<comment type="caution">
    <text evidence="10">The sequence shown here is derived from an EMBL/GenBank/DDBJ whole genome shotgun (WGS) entry which is preliminary data.</text>
</comment>
<comment type="similarity">
    <text evidence="2">Belongs to the tellurite-resistance/dicarboxylate transporter (TDT) family.</text>
</comment>
<evidence type="ECO:0000256" key="3">
    <source>
        <dbReference type="ARBA" id="ARBA00022448"/>
    </source>
</evidence>
<feature type="transmembrane region" description="Helical" evidence="9">
    <location>
        <begin position="170"/>
        <end position="191"/>
    </location>
</feature>
<keyword evidence="11" id="KW-1185">Reference proteome</keyword>
<dbReference type="Gene3D" id="1.50.10.150">
    <property type="entry name" value="Voltage-dependent anion channel"/>
    <property type="match status" value="1"/>
</dbReference>
<evidence type="ECO:0000313" key="10">
    <source>
        <dbReference type="EMBL" id="KAK5945428.1"/>
    </source>
</evidence>
<keyword evidence="5 9" id="KW-0812">Transmembrane</keyword>
<feature type="compositionally biased region" description="Basic and acidic residues" evidence="8">
    <location>
        <begin position="1"/>
        <end position="20"/>
    </location>
</feature>
<evidence type="ECO:0000256" key="2">
    <source>
        <dbReference type="ARBA" id="ARBA00008566"/>
    </source>
</evidence>
<gene>
    <name evidence="10" type="ORF">PMZ80_002633</name>
</gene>
<feature type="compositionally biased region" description="Polar residues" evidence="8">
    <location>
        <begin position="32"/>
        <end position="47"/>
    </location>
</feature>
<evidence type="ECO:0000256" key="8">
    <source>
        <dbReference type="SAM" id="MobiDB-lite"/>
    </source>
</evidence>
<protein>
    <submittedName>
        <fullName evidence="10">Uncharacterized protein</fullName>
    </submittedName>
</protein>
<evidence type="ECO:0000256" key="1">
    <source>
        <dbReference type="ARBA" id="ARBA00004651"/>
    </source>
</evidence>
<dbReference type="EMBL" id="JAVHJV010000002">
    <property type="protein sequence ID" value="KAK5945428.1"/>
    <property type="molecule type" value="Genomic_DNA"/>
</dbReference>
<keyword evidence="6 9" id="KW-1133">Transmembrane helix</keyword>
<feature type="transmembrane region" description="Helical" evidence="9">
    <location>
        <begin position="102"/>
        <end position="126"/>
    </location>
</feature>
<feature type="transmembrane region" description="Helical" evidence="9">
    <location>
        <begin position="132"/>
        <end position="158"/>
    </location>
</feature>
<dbReference type="InterPro" id="IPR004695">
    <property type="entry name" value="SLAC1/Mae1/Ssu1/TehA"/>
</dbReference>
<dbReference type="Proteomes" id="UP001334248">
    <property type="component" value="Unassembled WGS sequence"/>
</dbReference>